<keyword evidence="7" id="KW-1185">Reference proteome</keyword>
<proteinExistence type="predicted"/>
<dbReference type="Proteomes" id="UP000187412">
    <property type="component" value="Unassembled WGS sequence"/>
</dbReference>
<dbReference type="InterPro" id="IPR018060">
    <property type="entry name" value="HTH_AraC"/>
</dbReference>
<evidence type="ECO:0000313" key="6">
    <source>
        <dbReference type="EMBL" id="OMD36123.1"/>
    </source>
</evidence>
<protein>
    <recommendedName>
        <fullName evidence="5">HTH araC/xylS-type domain-containing protein</fullName>
    </recommendedName>
</protein>
<reference evidence="6 7" key="1">
    <citation type="submission" date="2016-10" db="EMBL/GenBank/DDBJ databases">
        <title>Paenibacillus species isolates.</title>
        <authorList>
            <person name="Beno S.M."/>
        </authorList>
    </citation>
    <scope>NUCLEOTIDE SEQUENCE [LARGE SCALE GENOMIC DNA]</scope>
    <source>
        <strain evidence="6 7">FSL H7-0744</strain>
    </source>
</reference>
<evidence type="ECO:0000256" key="1">
    <source>
        <dbReference type="ARBA" id="ARBA00023015"/>
    </source>
</evidence>
<evidence type="ECO:0000256" key="2">
    <source>
        <dbReference type="ARBA" id="ARBA00023125"/>
    </source>
</evidence>
<keyword evidence="4" id="KW-0812">Transmembrane</keyword>
<evidence type="ECO:0000313" key="7">
    <source>
        <dbReference type="Proteomes" id="UP000187412"/>
    </source>
</evidence>
<keyword evidence="4" id="KW-1133">Transmembrane helix</keyword>
<dbReference type="PROSITE" id="PS01124">
    <property type="entry name" value="HTH_ARAC_FAMILY_2"/>
    <property type="match status" value="1"/>
</dbReference>
<dbReference type="EMBL" id="MPTB01000083">
    <property type="protein sequence ID" value="OMD36123.1"/>
    <property type="molecule type" value="Genomic_DNA"/>
</dbReference>
<dbReference type="InterPro" id="IPR020449">
    <property type="entry name" value="Tscrpt_reg_AraC-type_HTH"/>
</dbReference>
<dbReference type="PROSITE" id="PS00041">
    <property type="entry name" value="HTH_ARAC_FAMILY_1"/>
    <property type="match status" value="1"/>
</dbReference>
<evidence type="ECO:0000259" key="5">
    <source>
        <dbReference type="PROSITE" id="PS01124"/>
    </source>
</evidence>
<dbReference type="SMART" id="SM00342">
    <property type="entry name" value="HTH_ARAC"/>
    <property type="match status" value="1"/>
</dbReference>
<comment type="caution">
    <text evidence="6">The sequence shown here is derived from an EMBL/GenBank/DDBJ whole genome shotgun (WGS) entry which is preliminary data.</text>
</comment>
<dbReference type="InterPro" id="IPR009057">
    <property type="entry name" value="Homeodomain-like_sf"/>
</dbReference>
<dbReference type="Gene3D" id="1.10.10.60">
    <property type="entry name" value="Homeodomain-like"/>
    <property type="match status" value="2"/>
</dbReference>
<feature type="domain" description="HTH araC/xylS-type" evidence="5">
    <location>
        <begin position="635"/>
        <end position="735"/>
    </location>
</feature>
<evidence type="ECO:0000256" key="3">
    <source>
        <dbReference type="ARBA" id="ARBA00023163"/>
    </source>
</evidence>
<dbReference type="InterPro" id="IPR018062">
    <property type="entry name" value="HTH_AraC-typ_CS"/>
</dbReference>
<evidence type="ECO:0000256" key="4">
    <source>
        <dbReference type="SAM" id="Phobius"/>
    </source>
</evidence>
<keyword evidence="1" id="KW-0805">Transcription regulation</keyword>
<organism evidence="6 7">
    <name type="scientific">Paenibacillus borealis</name>
    <dbReference type="NCBI Taxonomy" id="160799"/>
    <lineage>
        <taxon>Bacteria</taxon>
        <taxon>Bacillati</taxon>
        <taxon>Bacillota</taxon>
        <taxon>Bacilli</taxon>
        <taxon>Bacillales</taxon>
        <taxon>Paenibacillaceae</taxon>
        <taxon>Paenibacillus</taxon>
    </lineage>
</organism>
<keyword evidence="2" id="KW-0238">DNA-binding</keyword>
<dbReference type="PANTHER" id="PTHR43280">
    <property type="entry name" value="ARAC-FAMILY TRANSCRIPTIONAL REGULATOR"/>
    <property type="match status" value="1"/>
</dbReference>
<accession>A0ABX3GSF7</accession>
<keyword evidence="4" id="KW-0472">Membrane</keyword>
<sequence>MGKKKKLYTRFFMSLTLISVGCILVLAVVIFYLYRNISIDNVNKANQNVLLNTETVYMNYKEIVQNYTMDFYANPNINALMMNGDTSWSDQLYSALSQIRGALVVNQYLENAYIFGTNEPVAMFENLPLSPESKLELFQRIRTSRIVESPFLWKATLNNGTPVTLLTVFYNDRAFASSEYYGAVALTVNLGKLQNNLFTQKEGEVTRYAVLDGNADVLMHSALSGSPLKADMLKQVVASTSERGSFVYRGTGEAQLITYIYSAKDKIWFISETSYKDSIRDISNARNLMISLCLALMLAAAVSANLISRRIYKPIGRLFGNIVHLSGNEEALKTGGDFDAASLELEQIGVKLVQLKKESDDSALMRWLLSPREASDNGDTPVMSIGDPGGAYCVCVLAIVEPGPAAETLESGGKGIEVIRTAFSGLAAVQAFRPHEGTAVLVLSELHSGSFGDYALYRGKWEEIAASLPEIGVRCAIGISGFSNDMGLLRSKYNEATEGLQYIKFHERQSIIFADDTIHLNSSPLPDSALEPVLLAVRQSDQAAHIPQAVERLLAVACSYRAESANIALSRLAFELSRTAELSADTRHSGFLDDYQRIRHIQSYDKLRSWIEECCYTALERIASMSAVQTRNIATEAISYIREHYTDPGLSLNALAEKLSLSPAYLSRLIAEEVDSSFPDFINQLRLERAQSLLVTDLEMDIRQIAEKVGYNSSTYFTTQFKKRYGVTPSKWRMNHILQSK</sequence>
<keyword evidence="3" id="KW-0804">Transcription</keyword>
<gene>
    <name evidence="6" type="ORF">BSK56_32410</name>
</gene>
<dbReference type="RefSeq" id="WP_076114480.1">
    <property type="nucleotide sequence ID" value="NZ_MPTB01000083.1"/>
</dbReference>
<dbReference type="PROSITE" id="PS51257">
    <property type="entry name" value="PROKAR_LIPOPROTEIN"/>
    <property type="match status" value="1"/>
</dbReference>
<feature type="transmembrane region" description="Helical" evidence="4">
    <location>
        <begin position="12"/>
        <end position="34"/>
    </location>
</feature>
<dbReference type="PRINTS" id="PR00032">
    <property type="entry name" value="HTHARAC"/>
</dbReference>
<dbReference type="SUPFAM" id="SSF46689">
    <property type="entry name" value="Homeodomain-like"/>
    <property type="match status" value="1"/>
</dbReference>
<dbReference type="PANTHER" id="PTHR43280:SF2">
    <property type="entry name" value="HTH-TYPE TRANSCRIPTIONAL REGULATOR EXSA"/>
    <property type="match status" value="1"/>
</dbReference>
<dbReference type="Pfam" id="PF12833">
    <property type="entry name" value="HTH_18"/>
    <property type="match status" value="1"/>
</dbReference>
<name>A0ABX3GSF7_PAEBO</name>